<dbReference type="EMBL" id="CP023004">
    <property type="protein sequence ID" value="AWI09116.1"/>
    <property type="molecule type" value="Genomic_DNA"/>
</dbReference>
<dbReference type="InterPro" id="IPR039329">
    <property type="entry name" value="SIAE"/>
</dbReference>
<dbReference type="PANTHER" id="PTHR22901">
    <property type="entry name" value="SIALATE O-ACETYLESTERASE"/>
    <property type="match status" value="1"/>
</dbReference>
<proteinExistence type="predicted"/>
<dbReference type="GO" id="GO:0001681">
    <property type="term" value="F:sialate O-acetylesterase activity"/>
    <property type="evidence" value="ECO:0007669"/>
    <property type="project" value="InterPro"/>
</dbReference>
<evidence type="ECO:0000259" key="3">
    <source>
        <dbReference type="Pfam" id="PF03629"/>
    </source>
</evidence>
<dbReference type="InterPro" id="IPR005181">
    <property type="entry name" value="SASA"/>
</dbReference>
<feature type="domain" description="Sialate O-acetylesterase" evidence="3">
    <location>
        <begin position="109"/>
        <end position="376"/>
    </location>
</feature>
<dbReference type="InterPro" id="IPR036514">
    <property type="entry name" value="SGNH_hydro_sf"/>
</dbReference>
<dbReference type="OrthoDB" id="183320at2"/>
<feature type="signal peptide" evidence="2">
    <location>
        <begin position="1"/>
        <end position="25"/>
    </location>
</feature>
<protein>
    <recommendedName>
        <fullName evidence="3">Sialate O-acetylesterase domain-containing protein</fullName>
    </recommendedName>
</protein>
<dbReference type="GO" id="GO:0005975">
    <property type="term" value="P:carbohydrate metabolic process"/>
    <property type="evidence" value="ECO:0007669"/>
    <property type="project" value="TreeGrafter"/>
</dbReference>
<dbReference type="SUPFAM" id="SSF52266">
    <property type="entry name" value="SGNH hydrolase"/>
    <property type="match status" value="1"/>
</dbReference>
<keyword evidence="2" id="KW-0732">Signal</keyword>
<accession>A0A2U8E2W4</accession>
<evidence type="ECO:0000256" key="1">
    <source>
        <dbReference type="ARBA" id="ARBA00022801"/>
    </source>
</evidence>
<dbReference type="RefSeq" id="WP_108824930.1">
    <property type="nucleotide sequence ID" value="NZ_CP023004.1"/>
</dbReference>
<dbReference type="Gene3D" id="3.40.50.1110">
    <property type="entry name" value="SGNH hydrolase"/>
    <property type="match status" value="1"/>
</dbReference>
<gene>
    <name evidence="4" type="ORF">CKA38_07585</name>
</gene>
<dbReference type="Pfam" id="PF03629">
    <property type="entry name" value="SASA"/>
    <property type="match status" value="1"/>
</dbReference>
<dbReference type="Proteomes" id="UP000244896">
    <property type="component" value="Chromosome"/>
</dbReference>
<keyword evidence="1" id="KW-0378">Hydrolase</keyword>
<organism evidence="4 5">
    <name type="scientific">Ereboglobus luteus</name>
    <dbReference type="NCBI Taxonomy" id="1796921"/>
    <lineage>
        <taxon>Bacteria</taxon>
        <taxon>Pseudomonadati</taxon>
        <taxon>Verrucomicrobiota</taxon>
        <taxon>Opitutia</taxon>
        <taxon>Opitutales</taxon>
        <taxon>Opitutaceae</taxon>
        <taxon>Ereboglobus</taxon>
    </lineage>
</organism>
<evidence type="ECO:0000256" key="2">
    <source>
        <dbReference type="SAM" id="SignalP"/>
    </source>
</evidence>
<evidence type="ECO:0000313" key="5">
    <source>
        <dbReference type="Proteomes" id="UP000244896"/>
    </source>
</evidence>
<evidence type="ECO:0000313" key="4">
    <source>
        <dbReference type="EMBL" id="AWI09116.1"/>
    </source>
</evidence>
<reference evidence="4 5" key="1">
    <citation type="journal article" date="2018" name="Syst. Appl. Microbiol.">
        <title>Ereboglobus luteus gen. nov. sp. nov. from cockroach guts, and new insights into the oxygen relationship of the genera Opitutus and Didymococcus (Verrucomicrobia: Opitutaceae).</title>
        <authorList>
            <person name="Tegtmeier D."/>
            <person name="Belitz A."/>
            <person name="Radek R."/>
            <person name="Heimerl T."/>
            <person name="Brune A."/>
        </authorList>
    </citation>
    <scope>NUCLEOTIDE SEQUENCE [LARGE SCALE GENOMIC DNA]</scope>
    <source>
        <strain evidence="4 5">Ho45</strain>
    </source>
</reference>
<dbReference type="AlphaFoldDB" id="A0A2U8E2W4"/>
<keyword evidence="5" id="KW-1185">Reference proteome</keyword>
<sequence length="489" mass="53907">MKKCTAARFLLTVVFAFALLAPLEAVELPGLFADRMVLQSGVEAPVWGKARAGDEITVTFAEQTKRVKAGADGRWIARLDPLEPSAQPRELVVKGPDGEARFADVLVGEVWLCSGQSNMEKPIGERRRQKPVFNAEEEIRAAGFPQIRLFRVKKIRADEPRDDVELAAPWTVCSPDTIDAIKFSAAGYFFGRKLHTELNVPVGLIEASWGGTRIEPWTAPEGFDAVPELSVFAVAARQPGAKVENTQPSSLYNAMIYPLAPYAIRGVIWYQGESNLTSGDGANYAQKMVALVQGWRAAWKSEMSFYYVQIAPFLYHVARNTQVASPEAAPILQEAQTRAMQLLPRTGMVVTTDLVDDLFDIHPRNKRDVGERLARWALAHDYARSDVVFSGPVFQSMEVKGQLAYLTFDHVHGGLITNDGKPPRWFVIAGDDGLFYPAKAVIEGGRVILSNPKVPAPKTVRFAWDEAAQPNLFNKAGLPAVPFRMDAGK</sequence>
<feature type="chain" id="PRO_5015972929" description="Sialate O-acetylesterase domain-containing protein" evidence="2">
    <location>
        <begin position="26"/>
        <end position="489"/>
    </location>
</feature>
<dbReference type="PANTHER" id="PTHR22901:SF0">
    <property type="entry name" value="SIALATE O-ACETYLESTERASE"/>
    <property type="match status" value="1"/>
</dbReference>
<dbReference type="KEGG" id="elut:CKA38_07585"/>
<name>A0A2U8E2W4_9BACT</name>